<organism evidence="3 4">
    <name type="scientific">Plasticicumulans lactativorans</name>
    <dbReference type="NCBI Taxonomy" id="1133106"/>
    <lineage>
        <taxon>Bacteria</taxon>
        <taxon>Pseudomonadati</taxon>
        <taxon>Pseudomonadota</taxon>
        <taxon>Gammaproteobacteria</taxon>
        <taxon>Candidatus Competibacteraceae</taxon>
        <taxon>Plasticicumulans</taxon>
    </lineage>
</organism>
<keyword evidence="4" id="KW-1185">Reference proteome</keyword>
<feature type="transmembrane region" description="Helical" evidence="1">
    <location>
        <begin position="221"/>
        <end position="240"/>
    </location>
</feature>
<feature type="transmembrane region" description="Helical" evidence="1">
    <location>
        <begin position="277"/>
        <end position="294"/>
    </location>
</feature>
<comment type="caution">
    <text evidence="3">The sequence shown here is derived from an EMBL/GenBank/DDBJ whole genome shotgun (WGS) entry which is preliminary data.</text>
</comment>
<dbReference type="SUPFAM" id="SSF103481">
    <property type="entry name" value="Multidrug resistance efflux transporter EmrE"/>
    <property type="match status" value="2"/>
</dbReference>
<evidence type="ECO:0000259" key="2">
    <source>
        <dbReference type="Pfam" id="PF00892"/>
    </source>
</evidence>
<dbReference type="EMBL" id="SLWY01000009">
    <property type="protein sequence ID" value="TCO81162.1"/>
    <property type="molecule type" value="Genomic_DNA"/>
</dbReference>
<accession>A0A4R2LA43</accession>
<feature type="transmembrane region" description="Helical" evidence="1">
    <location>
        <begin position="25"/>
        <end position="45"/>
    </location>
</feature>
<gene>
    <name evidence="3" type="ORF">EV699_1092</name>
</gene>
<dbReference type="InterPro" id="IPR037185">
    <property type="entry name" value="EmrE-like"/>
</dbReference>
<dbReference type="AlphaFoldDB" id="A0A4R2LA43"/>
<feature type="domain" description="EamA" evidence="2">
    <location>
        <begin position="23"/>
        <end position="155"/>
    </location>
</feature>
<sequence length="308" mass="32625">MKAIPAGVAPPPPGHASAARRLRGIVLMSLAVLCFAALDAMAKLLTRHYPVAAVVWARYAVHMLLLLVMFGPRLRGRLLQTARPGAQTLRALLLLATTLLFVSGLGYIPLAEATAINYLTPLIVTGLSVPLLGERVGRPQWLAMLAGFIGVLVIVRPGGALMTPAVLLPFSAAICNSLYQIVTRKLSSTETPVVTNFITGLVGTLVMSVTLPWSWHTPTLPHALLMVGAGVAGLCGHYLLTRAFECTTPAVVAPFSYGQILWAVLLGFAVFGTLPDAASFAGIGIIAASGLYLARRHRAQARSEARPR</sequence>
<reference evidence="3 4" key="1">
    <citation type="submission" date="2019-03" db="EMBL/GenBank/DDBJ databases">
        <title>Genomic Encyclopedia of Type Strains, Phase IV (KMG-IV): sequencing the most valuable type-strain genomes for metagenomic binning, comparative biology and taxonomic classification.</title>
        <authorList>
            <person name="Goeker M."/>
        </authorList>
    </citation>
    <scope>NUCLEOTIDE SEQUENCE [LARGE SCALE GENOMIC DNA]</scope>
    <source>
        <strain evidence="3 4">DSM 25287</strain>
    </source>
</reference>
<name>A0A4R2LA43_9GAMM</name>
<keyword evidence="1" id="KW-0812">Transmembrane</keyword>
<evidence type="ECO:0000256" key="1">
    <source>
        <dbReference type="SAM" id="Phobius"/>
    </source>
</evidence>
<proteinExistence type="predicted"/>
<dbReference type="PANTHER" id="PTHR22911">
    <property type="entry name" value="ACYL-MALONYL CONDENSING ENZYME-RELATED"/>
    <property type="match status" value="1"/>
</dbReference>
<feature type="transmembrane region" description="Helical" evidence="1">
    <location>
        <begin position="51"/>
        <end position="70"/>
    </location>
</feature>
<dbReference type="GO" id="GO:0016020">
    <property type="term" value="C:membrane"/>
    <property type="evidence" value="ECO:0007669"/>
    <property type="project" value="InterPro"/>
</dbReference>
<keyword evidence="1" id="KW-1133">Transmembrane helix</keyword>
<feature type="transmembrane region" description="Helical" evidence="1">
    <location>
        <begin position="194"/>
        <end position="215"/>
    </location>
</feature>
<feature type="transmembrane region" description="Helical" evidence="1">
    <location>
        <begin position="115"/>
        <end position="133"/>
    </location>
</feature>
<feature type="transmembrane region" description="Helical" evidence="1">
    <location>
        <begin position="252"/>
        <end position="271"/>
    </location>
</feature>
<protein>
    <submittedName>
        <fullName evidence="3">Drug/metabolite transporter (DMT)-like permease</fullName>
    </submittedName>
</protein>
<dbReference type="InterPro" id="IPR000620">
    <property type="entry name" value="EamA_dom"/>
</dbReference>
<dbReference type="Pfam" id="PF00892">
    <property type="entry name" value="EamA"/>
    <property type="match status" value="2"/>
</dbReference>
<dbReference type="Proteomes" id="UP000295765">
    <property type="component" value="Unassembled WGS sequence"/>
</dbReference>
<dbReference type="PANTHER" id="PTHR22911:SF103">
    <property type="entry name" value="BLR2811 PROTEIN"/>
    <property type="match status" value="1"/>
</dbReference>
<feature type="domain" description="EamA" evidence="2">
    <location>
        <begin position="165"/>
        <end position="289"/>
    </location>
</feature>
<feature type="transmembrane region" description="Helical" evidence="1">
    <location>
        <begin position="91"/>
        <end position="109"/>
    </location>
</feature>
<evidence type="ECO:0000313" key="3">
    <source>
        <dbReference type="EMBL" id="TCO81162.1"/>
    </source>
</evidence>
<keyword evidence="1" id="KW-0472">Membrane</keyword>
<evidence type="ECO:0000313" key="4">
    <source>
        <dbReference type="Proteomes" id="UP000295765"/>
    </source>
</evidence>